<comment type="caution">
    <text evidence="1">The sequence shown here is derived from an EMBL/GenBank/DDBJ whole genome shotgun (WGS) entry which is preliminary data.</text>
</comment>
<gene>
    <name evidence="1" type="ORF">E5A73_01505</name>
</gene>
<dbReference type="Proteomes" id="UP000306147">
    <property type="component" value="Unassembled WGS sequence"/>
</dbReference>
<evidence type="ECO:0000313" key="1">
    <source>
        <dbReference type="EMBL" id="TGX55832.1"/>
    </source>
</evidence>
<dbReference type="EMBL" id="SRXT01000001">
    <property type="protein sequence ID" value="TGX55832.1"/>
    <property type="molecule type" value="Genomic_DNA"/>
</dbReference>
<name>A0A4V3QZW6_9SPHN</name>
<dbReference type="AlphaFoldDB" id="A0A4V3QZW6"/>
<evidence type="ECO:0000313" key="2">
    <source>
        <dbReference type="Proteomes" id="UP000306147"/>
    </source>
</evidence>
<dbReference type="RefSeq" id="WP_135962033.1">
    <property type="nucleotide sequence ID" value="NZ_SRXT01000001.1"/>
</dbReference>
<protein>
    <submittedName>
        <fullName evidence="1">Uncharacterized protein</fullName>
    </submittedName>
</protein>
<sequence>MSNRFRWTTIIRAIELLVQCSTQAQLIVIIEEFGFGDDMDRRRAEDRTSPKLGTMMISAIRREPNRRDSEGELAPESLVRRAAQLLDDPSDLSPWQTFQEIPAAAALRVSLATDGWSVRQKLLVPVTAVPVVEVVSRLRAALIDRGYEDADRRLRQVEAGLDEGHWESANADIRGFLAALFTAIAKARAGVGEITGEEGDARKFLQRSGFFKPDPRDAGKSLEAELVRSLFALLGSEGAHAGVSDRDTATYRYAMAALTADFFLQRA</sequence>
<proteinExistence type="predicted"/>
<keyword evidence="2" id="KW-1185">Reference proteome</keyword>
<dbReference type="OrthoDB" id="6826964at2"/>
<accession>A0A4V3QZW6</accession>
<reference evidence="1 2" key="1">
    <citation type="submission" date="2019-04" db="EMBL/GenBank/DDBJ databases">
        <title>Sphingomonas psychrotolerans sp. nov., isolated from soil in the Tianshan Mountains, Xinjiang, China.</title>
        <authorList>
            <person name="Luo Y."/>
            <person name="Sheng H."/>
        </authorList>
    </citation>
    <scope>NUCLEOTIDE SEQUENCE [LARGE SCALE GENOMIC DNA]</scope>
    <source>
        <strain evidence="1 2">ZFGT-11</strain>
    </source>
</reference>
<organism evidence="1 2">
    <name type="scientific">Sphingomonas gei</name>
    <dbReference type="NCBI Taxonomy" id="1395960"/>
    <lineage>
        <taxon>Bacteria</taxon>
        <taxon>Pseudomonadati</taxon>
        <taxon>Pseudomonadota</taxon>
        <taxon>Alphaproteobacteria</taxon>
        <taxon>Sphingomonadales</taxon>
        <taxon>Sphingomonadaceae</taxon>
        <taxon>Sphingomonas</taxon>
    </lineage>
</organism>